<dbReference type="InterPro" id="IPR013424">
    <property type="entry name" value="Ice-binding_C"/>
</dbReference>
<name>A0ABS6SC28_9SPHN</name>
<dbReference type="RefSeq" id="WP_218444341.1">
    <property type="nucleotide sequence ID" value="NZ_JAGSPA010000001.1"/>
</dbReference>
<keyword evidence="2" id="KW-0732">Signal</keyword>
<sequence length="394" mass="41406">MGRQSLSLGAFALLLFSFAAEAATLNVGIGRAYTTLPAAAAAAKSGDVIEVDAGVYTQGAVWTDDRLTIRAAPGAAPGSVIVRGGAVLGKALFVTKGADITIDGLRFEQAFVPDRNGAGIRMEGRNLTVLNSSFGRSEMGILVGSRDEGSTLTVRNTDFSDFYTGGNAQTLNHALYVGNSIGELIVEDSTFNKVANGHYIKSRANRTTIRGNIIDGRGGGASYLIDVPEGGQLVVENNDLIKGAASGNRTAIALGFERHKGGDFVNPDGFVFIGDNRFTNYWTRGTVVFFENKTGVDAELHENTLTVAAGRVELARGKHFVTREDDQITLIDALPIGSLPPADLQRLPARLGTAESSPAVAVPAPGTLGLLCLGLGVVLAGRRRSSLVTRKGMR</sequence>
<evidence type="ECO:0000313" key="4">
    <source>
        <dbReference type="Proteomes" id="UP000722336"/>
    </source>
</evidence>
<keyword evidence="1" id="KW-1133">Transmembrane helix</keyword>
<feature type="chain" id="PRO_5047448669" evidence="2">
    <location>
        <begin position="23"/>
        <end position="394"/>
    </location>
</feature>
<feature type="transmembrane region" description="Helical" evidence="1">
    <location>
        <begin position="360"/>
        <end position="381"/>
    </location>
</feature>
<proteinExistence type="predicted"/>
<protein>
    <submittedName>
        <fullName evidence="3">Right-handed parallel beta-helix repeat-containing protein</fullName>
    </submittedName>
</protein>
<keyword evidence="4" id="KW-1185">Reference proteome</keyword>
<keyword evidence="1" id="KW-0812">Transmembrane</keyword>
<evidence type="ECO:0000256" key="1">
    <source>
        <dbReference type="SAM" id="Phobius"/>
    </source>
</evidence>
<reference evidence="3 4" key="1">
    <citation type="submission" date="2021-04" db="EMBL/GenBank/DDBJ databases">
        <authorList>
            <person name="Pira H."/>
            <person name="Risdian C."/>
            <person name="Wink J."/>
        </authorList>
    </citation>
    <scope>NUCLEOTIDE SEQUENCE [LARGE SCALE GENOMIC DNA]</scope>
    <source>
        <strain evidence="3 4">WHA3</strain>
    </source>
</reference>
<feature type="signal peptide" evidence="2">
    <location>
        <begin position="1"/>
        <end position="22"/>
    </location>
</feature>
<evidence type="ECO:0000313" key="3">
    <source>
        <dbReference type="EMBL" id="MBV7255934.1"/>
    </source>
</evidence>
<dbReference type="NCBIfam" id="TIGR02595">
    <property type="entry name" value="PEP_CTERM"/>
    <property type="match status" value="1"/>
</dbReference>
<comment type="caution">
    <text evidence="3">The sequence shown here is derived from an EMBL/GenBank/DDBJ whole genome shotgun (WGS) entry which is preliminary data.</text>
</comment>
<evidence type="ECO:0000256" key="2">
    <source>
        <dbReference type="SAM" id="SignalP"/>
    </source>
</evidence>
<dbReference type="Proteomes" id="UP000722336">
    <property type="component" value="Unassembled WGS sequence"/>
</dbReference>
<accession>A0ABS6SC28</accession>
<organism evidence="3 4">
    <name type="scientific">Pacificimonas pallii</name>
    <dbReference type="NCBI Taxonomy" id="2827236"/>
    <lineage>
        <taxon>Bacteria</taxon>
        <taxon>Pseudomonadati</taxon>
        <taxon>Pseudomonadota</taxon>
        <taxon>Alphaproteobacteria</taxon>
        <taxon>Sphingomonadales</taxon>
        <taxon>Sphingosinicellaceae</taxon>
        <taxon>Pacificimonas</taxon>
    </lineage>
</organism>
<dbReference type="EMBL" id="JAGSPA010000001">
    <property type="protein sequence ID" value="MBV7255934.1"/>
    <property type="molecule type" value="Genomic_DNA"/>
</dbReference>
<keyword evidence="1" id="KW-0472">Membrane</keyword>
<gene>
    <name evidence="3" type="ORF">KCG44_03955</name>
</gene>